<proteinExistence type="predicted"/>
<dbReference type="Pfam" id="PF13247">
    <property type="entry name" value="Fer4_11"/>
    <property type="match status" value="1"/>
</dbReference>
<dbReference type="PANTHER" id="PTHR42783:SF3">
    <property type="entry name" value="GLUTAMATE SYNTHASE [NADPH] SMALL CHAIN-RELATED"/>
    <property type="match status" value="1"/>
</dbReference>
<accession>A0A6N9SWC9</accession>
<dbReference type="InterPro" id="IPR017896">
    <property type="entry name" value="4Fe4S_Fe-S-bd"/>
</dbReference>
<dbReference type="PROSITE" id="PS51379">
    <property type="entry name" value="4FE4S_FER_2"/>
    <property type="match status" value="1"/>
</dbReference>
<gene>
    <name evidence="2" type="ORF">GTK09_03010</name>
</gene>
<feature type="domain" description="4Fe-4S ferredoxin-type" evidence="1">
    <location>
        <begin position="760"/>
        <end position="790"/>
    </location>
</feature>
<dbReference type="RefSeq" id="WP_163461032.1">
    <property type="nucleotide sequence ID" value="NZ_JAAAMG010000002.1"/>
</dbReference>
<dbReference type="SUPFAM" id="SSF53706">
    <property type="entry name" value="Formate dehydrogenase/DMSO reductase, domains 1-3"/>
    <property type="match status" value="1"/>
</dbReference>
<evidence type="ECO:0000313" key="2">
    <source>
        <dbReference type="EMBL" id="NDW03387.1"/>
    </source>
</evidence>
<sequence>MSTANAAPYRTREAMVGKTAGLLPVEDGELLKVAREGFDRRSVLKFLGLSAALPLAACDAPHEEIVPYVEMPEGLVAGQPQYFATAFDLNGVATGLLAESYEGRPTKIEGNPDHPNSLGSTDAFHQAMVLSLYDPGRASLVRRAGEFSTYDAFLQAVVARRAEWSRTGGEGLALIVGENSSPTAERLLHSLQRDYPKMRISVFEPISRENQRQGVEVAFGAPGRVHLVTGRASAFVCLDHDILGPGPEQVRLSRGVIDRRRVRAGSTTMAPLLVAEPVLTATGGTADERLACRRSRIPALASAIAGRLGLPGTGPVVDLDARETRFANVAARALQAARGSALLTVGEAQPPAVHALAHRVNAHLGSLGETVSILPPRLLESKLQSLAELTAAMAAGAVSDLFVLGVNPIYSAPADIAFEDALQKVPFTVHHSLYEDETSEQCLWHVPQLHPLEEWSDGRTATGLASIVQPLVSPLYEGHSPLSVLAAIGGQVNRSGHEILLANWRERFDSGEIGGGTGPGAGPVAGAAGADDAGDFETFWRTVLARGTILGTETETGRAPALSAAPVAPALTETPEAGAFEAVFLPDPSVWDGRFSNNAWLQELPRPITKEVWGNAAAMNPRDIEALGVADGALVSITVAGSGDTVSRPVLIPVIAVPGIARGTIGLTLGYGRRFGSVARGIGADVGPLRTTDALWMRAVEVSVTGASVELALTQHTHQMHGREIVREVALSDLAATELSNEAEVPPTLYPEFPHGPYEWAMVIDQTACINCSACVVACQAENNVPVVGPAEIRRGRDMHWLRIDTYYTGDDEAISTASQPVPCMHCEKAPCEPMCPVGAAIHDSEGLNVQVYNRCIGTRDCQANCPYKVRRFNFFAYNNGQEFADLGDPMVHAVHNPDVTVRARGVMEKCTYCVQRISGARREAIREDGTIAEGEVVTACQQACPTKAISFGNLSESGSSVNALRREPHHYALLEELGTRPRTTYLAKVTNRISEDREGG</sequence>
<organism evidence="2 3">
    <name type="scientific">Jiella pacifica</name>
    <dbReference type="NCBI Taxonomy" id="2696469"/>
    <lineage>
        <taxon>Bacteria</taxon>
        <taxon>Pseudomonadati</taxon>
        <taxon>Pseudomonadota</taxon>
        <taxon>Alphaproteobacteria</taxon>
        <taxon>Hyphomicrobiales</taxon>
        <taxon>Aurantimonadaceae</taxon>
        <taxon>Jiella</taxon>
    </lineage>
</organism>
<protein>
    <submittedName>
        <fullName evidence="2">4Fe-4S dicluster domain-containing protein</fullName>
    </submittedName>
</protein>
<dbReference type="EMBL" id="JAAAMG010000002">
    <property type="protein sequence ID" value="NDW03387.1"/>
    <property type="molecule type" value="Genomic_DNA"/>
</dbReference>
<dbReference type="InterPro" id="IPR009010">
    <property type="entry name" value="Asp_de-COase-like_dom_sf"/>
</dbReference>
<dbReference type="Proteomes" id="UP000469011">
    <property type="component" value="Unassembled WGS sequence"/>
</dbReference>
<dbReference type="SUPFAM" id="SSF54862">
    <property type="entry name" value="4Fe-4S ferredoxins"/>
    <property type="match status" value="1"/>
</dbReference>
<dbReference type="CDD" id="cd02784">
    <property type="entry name" value="MopB_CT_PHLH"/>
    <property type="match status" value="1"/>
</dbReference>
<dbReference type="SUPFAM" id="SSF50692">
    <property type="entry name" value="ADC-like"/>
    <property type="match status" value="1"/>
</dbReference>
<evidence type="ECO:0000313" key="3">
    <source>
        <dbReference type="Proteomes" id="UP000469011"/>
    </source>
</evidence>
<comment type="caution">
    <text evidence="2">The sequence shown here is derived from an EMBL/GenBank/DDBJ whole genome shotgun (WGS) entry which is preliminary data.</text>
</comment>
<name>A0A6N9SWC9_9HYPH</name>
<dbReference type="AlphaFoldDB" id="A0A6N9SWC9"/>
<dbReference type="Gene3D" id="3.30.2070.10">
    <property type="entry name" value="Formate dehydrogenase/DMSO reductase"/>
    <property type="match status" value="1"/>
</dbReference>
<dbReference type="Gene3D" id="3.30.70.20">
    <property type="match status" value="2"/>
</dbReference>
<dbReference type="CDD" id="cd10551">
    <property type="entry name" value="PsrB"/>
    <property type="match status" value="1"/>
</dbReference>
<dbReference type="Gene3D" id="3.40.50.740">
    <property type="match status" value="1"/>
</dbReference>
<evidence type="ECO:0000259" key="1">
    <source>
        <dbReference type="PROSITE" id="PS51379"/>
    </source>
</evidence>
<dbReference type="PANTHER" id="PTHR42783">
    <property type="entry name" value="GLUTAMATE SYNTHASE [NADPH] SMALL CHAIN"/>
    <property type="match status" value="1"/>
</dbReference>
<dbReference type="Gene3D" id="2.40.40.20">
    <property type="match status" value="1"/>
</dbReference>
<keyword evidence="3" id="KW-1185">Reference proteome</keyword>
<reference evidence="2 3" key="1">
    <citation type="submission" date="2020-01" db="EMBL/GenBank/DDBJ databases">
        <title>Jiella pacifica sp. nov.</title>
        <authorList>
            <person name="Xue Z."/>
            <person name="Zhu S."/>
            <person name="Chen J."/>
            <person name="Yang J."/>
        </authorList>
    </citation>
    <scope>NUCLEOTIDE SEQUENCE [LARGE SCALE GENOMIC DNA]</scope>
    <source>
        <strain evidence="2 3">40Bstr34</strain>
    </source>
</reference>